<dbReference type="RefSeq" id="WP_190247257.1">
    <property type="nucleotide sequence ID" value="NZ_CAACXN010000015.1"/>
</dbReference>
<organism evidence="4 5">
    <name type="scientific">Brevibacterium casei</name>
    <dbReference type="NCBI Taxonomy" id="33889"/>
    <lineage>
        <taxon>Bacteria</taxon>
        <taxon>Bacillati</taxon>
        <taxon>Actinomycetota</taxon>
        <taxon>Actinomycetes</taxon>
        <taxon>Micrococcales</taxon>
        <taxon>Brevibacteriaceae</taxon>
        <taxon>Brevibacterium</taxon>
    </lineage>
</organism>
<name>A0A449DB49_9MICO</name>
<protein>
    <submittedName>
        <fullName evidence="4">Glycosyl transferases group 1</fullName>
    </submittedName>
</protein>
<dbReference type="EMBL" id="CAACXN010000015">
    <property type="protein sequence ID" value="VEW14735.1"/>
    <property type="molecule type" value="Genomic_DNA"/>
</dbReference>
<dbReference type="CDD" id="cd03801">
    <property type="entry name" value="GT4_PimA-like"/>
    <property type="match status" value="1"/>
</dbReference>
<gene>
    <name evidence="4" type="ORF">NCTC12391_02884</name>
</gene>
<reference evidence="4 5" key="1">
    <citation type="submission" date="2019-02" db="EMBL/GenBank/DDBJ databases">
        <authorList>
            <consortium name="Pathogen Informatics"/>
        </authorList>
    </citation>
    <scope>NUCLEOTIDE SEQUENCE [LARGE SCALE GENOMIC DNA]</scope>
    <source>
        <strain evidence="4 5">3012STDY7078520</strain>
    </source>
</reference>
<evidence type="ECO:0000313" key="4">
    <source>
        <dbReference type="EMBL" id="VEW14735.1"/>
    </source>
</evidence>
<sequence>MRILLYADLDLRLIDGSSTWLASLAEVLAAGNHRVHLLSKVRFSESRVLERLRRRYPGVELHVPDQEGLALSPEQAASRAVQLHEQYCFDIAIVRGLSASLAFSNQVGIRSVLWSYITDLPFPLDHLSDFQAKRLNQIAATSRRMFAQTEAARSYLETIAPAAAGKTLLMPPMIPDEAFADSSYSDQHTEVATRLSNKSNPLRLIYAGKLAKQWHTYEMLALPSELAARGLSAELVIVGDKFQHDAQETAWASKMRESLVAADEDPESRVTWLGGVDRDRVLLEIRKADIGIGWRSHALDSSLEVSTKALEYAACSTAPLVNLSSDHCDLWGKQYPLLVRSDASAEEIAELIAFAVPDLPAIASCARDVAVEYSMSSAVARLNRLVERGVQAAPVSVGRKKVIISSHDFKFLGELVDGLGQRSDVDLHFDGWTNLHEHDEPSSLKTKTNADVVLCEWAGPSLVWHAEHKTPGTKLVVRLHGFELRGPWLNDLEVNKVDNWIFVSERYRRLTVEQLRLDPSKTSVIPNMIDCEDLNRPKLEGSEFQLGMVGIVGFGKRPDRALDLMQYLLEYDDRFTLRFKGRPPWDYNYEWRDPLQRQLYLDFYERIRKEDRLRNRVVFESFSPDIASWLRGVGFVLSPSHNESFHLAPVEGMASGAVPVVWRRPGAEEIFGNDWLVNDAEGAANVILDLTKRNATSEAAGRAQAQALQWDRNKVLARWFDMLELP</sequence>
<dbReference type="Proteomes" id="UP000386281">
    <property type="component" value="Unassembled WGS sequence"/>
</dbReference>
<keyword evidence="2 4" id="KW-0808">Transferase</keyword>
<evidence type="ECO:0000313" key="5">
    <source>
        <dbReference type="Proteomes" id="UP000386281"/>
    </source>
</evidence>
<dbReference type="PANTHER" id="PTHR12526:SF630">
    <property type="entry name" value="GLYCOSYLTRANSFERASE"/>
    <property type="match status" value="1"/>
</dbReference>
<evidence type="ECO:0000256" key="1">
    <source>
        <dbReference type="ARBA" id="ARBA00022676"/>
    </source>
</evidence>
<dbReference type="AlphaFoldDB" id="A0A449DB49"/>
<dbReference type="PANTHER" id="PTHR12526">
    <property type="entry name" value="GLYCOSYLTRANSFERASE"/>
    <property type="match status" value="1"/>
</dbReference>
<evidence type="ECO:0000259" key="3">
    <source>
        <dbReference type="Pfam" id="PF13439"/>
    </source>
</evidence>
<keyword evidence="1" id="KW-0328">Glycosyltransferase</keyword>
<feature type="domain" description="Glycosyltransferase subfamily 4-like N-terminal" evidence="3">
    <location>
        <begin position="447"/>
        <end position="532"/>
    </location>
</feature>
<evidence type="ECO:0000256" key="2">
    <source>
        <dbReference type="ARBA" id="ARBA00022679"/>
    </source>
</evidence>
<dbReference type="Pfam" id="PF13692">
    <property type="entry name" value="Glyco_trans_1_4"/>
    <property type="match status" value="1"/>
</dbReference>
<dbReference type="SUPFAM" id="SSF53756">
    <property type="entry name" value="UDP-Glycosyltransferase/glycogen phosphorylase"/>
    <property type="match status" value="2"/>
</dbReference>
<accession>A0A449DB49</accession>
<proteinExistence type="predicted"/>
<dbReference type="Gene3D" id="3.40.50.2000">
    <property type="entry name" value="Glycogen Phosphorylase B"/>
    <property type="match status" value="3"/>
</dbReference>
<dbReference type="InterPro" id="IPR028098">
    <property type="entry name" value="Glyco_trans_4-like_N"/>
</dbReference>
<dbReference type="GO" id="GO:0016757">
    <property type="term" value="F:glycosyltransferase activity"/>
    <property type="evidence" value="ECO:0007669"/>
    <property type="project" value="UniProtKB-KW"/>
</dbReference>
<dbReference type="Pfam" id="PF13439">
    <property type="entry name" value="Glyco_transf_4"/>
    <property type="match status" value="1"/>
</dbReference>